<protein>
    <submittedName>
        <fullName evidence="2">Uncharacterized protein</fullName>
    </submittedName>
</protein>
<dbReference type="AlphaFoldDB" id="X1DWM8"/>
<evidence type="ECO:0000256" key="1">
    <source>
        <dbReference type="SAM" id="MobiDB-lite"/>
    </source>
</evidence>
<proteinExistence type="predicted"/>
<feature type="compositionally biased region" description="Acidic residues" evidence="1">
    <location>
        <begin position="16"/>
        <end position="36"/>
    </location>
</feature>
<reference evidence="2" key="1">
    <citation type="journal article" date="2014" name="Front. Microbiol.">
        <title>High frequency of phylogenetically diverse reductive dehalogenase-homologous genes in deep subseafloor sedimentary metagenomes.</title>
        <authorList>
            <person name="Kawai M."/>
            <person name="Futagami T."/>
            <person name="Toyoda A."/>
            <person name="Takaki Y."/>
            <person name="Nishi S."/>
            <person name="Hori S."/>
            <person name="Arai W."/>
            <person name="Tsubouchi T."/>
            <person name="Morono Y."/>
            <person name="Uchiyama I."/>
            <person name="Ito T."/>
            <person name="Fujiyama A."/>
            <person name="Inagaki F."/>
            <person name="Takami H."/>
        </authorList>
    </citation>
    <scope>NUCLEOTIDE SEQUENCE</scope>
    <source>
        <strain evidence="2">Expedition CK06-06</strain>
    </source>
</reference>
<dbReference type="EMBL" id="BART01033623">
    <property type="protein sequence ID" value="GAH09344.1"/>
    <property type="molecule type" value="Genomic_DNA"/>
</dbReference>
<comment type="caution">
    <text evidence="2">The sequence shown here is derived from an EMBL/GenBank/DDBJ whole genome shotgun (WGS) entry which is preliminary data.</text>
</comment>
<evidence type="ECO:0000313" key="2">
    <source>
        <dbReference type="EMBL" id="GAH09344.1"/>
    </source>
</evidence>
<name>X1DWM8_9ZZZZ</name>
<organism evidence="2">
    <name type="scientific">marine sediment metagenome</name>
    <dbReference type="NCBI Taxonomy" id="412755"/>
    <lineage>
        <taxon>unclassified sequences</taxon>
        <taxon>metagenomes</taxon>
        <taxon>ecological metagenomes</taxon>
    </lineage>
</organism>
<gene>
    <name evidence="2" type="ORF">S01H4_57712</name>
</gene>
<feature type="region of interest" description="Disordered" evidence="1">
    <location>
        <begin position="1"/>
        <end position="36"/>
    </location>
</feature>
<accession>X1DWM8</accession>
<sequence>QCMIDAARYHRLTQEQAEEVPDLMDYNSDDEDEDEE</sequence>
<feature type="non-terminal residue" evidence="2">
    <location>
        <position position="1"/>
    </location>
</feature>